<dbReference type="PANTHER" id="PTHR37526">
    <property type="entry name" value="PROTEIN TUSB"/>
    <property type="match status" value="1"/>
</dbReference>
<evidence type="ECO:0000313" key="2">
    <source>
        <dbReference type="Proteomes" id="UP000092504"/>
    </source>
</evidence>
<dbReference type="GO" id="GO:1990228">
    <property type="term" value="C:sulfurtransferase complex"/>
    <property type="evidence" value="ECO:0007669"/>
    <property type="project" value="TreeGrafter"/>
</dbReference>
<dbReference type="PANTHER" id="PTHR37526:SF1">
    <property type="entry name" value="PROTEIN TUSB"/>
    <property type="match status" value="1"/>
</dbReference>
<protein>
    <submittedName>
        <fullName evidence="1">Protein TusB</fullName>
    </submittedName>
</protein>
<dbReference type="SUPFAM" id="SSF75169">
    <property type="entry name" value="DsrEFH-like"/>
    <property type="match status" value="1"/>
</dbReference>
<organism evidence="1 2">
    <name type="scientific">Halomonas elongata</name>
    <dbReference type="NCBI Taxonomy" id="2746"/>
    <lineage>
        <taxon>Bacteria</taxon>
        <taxon>Pseudomonadati</taxon>
        <taxon>Pseudomonadota</taxon>
        <taxon>Gammaproteobacteria</taxon>
        <taxon>Oceanospirillales</taxon>
        <taxon>Halomonadaceae</taxon>
        <taxon>Halomonas</taxon>
    </lineage>
</organism>
<dbReference type="InterPro" id="IPR027396">
    <property type="entry name" value="DsrEFH-like"/>
</dbReference>
<proteinExistence type="predicted"/>
<name>A0A1B8P232_HALEL</name>
<comment type="caution">
    <text evidence="1">The sequence shown here is derived from an EMBL/GenBank/DDBJ whole genome shotgun (WGS) entry which is preliminary data.</text>
</comment>
<dbReference type="GO" id="GO:0002143">
    <property type="term" value="P:tRNA wobble position uridine thiolation"/>
    <property type="evidence" value="ECO:0007669"/>
    <property type="project" value="InterPro"/>
</dbReference>
<dbReference type="Gene3D" id="3.40.1260.10">
    <property type="entry name" value="DsrEFH-like"/>
    <property type="match status" value="1"/>
</dbReference>
<dbReference type="InterPro" id="IPR007215">
    <property type="entry name" value="Sulphur_relay_TusB/DsrH"/>
</dbReference>
<dbReference type="PATRIC" id="fig|2746.7.peg.700"/>
<accession>A0A1B8P232</accession>
<sequence length="96" mass="10651">MKLHIVNRAPDAGRAVEQALSAMTAEDRLLLIEDGVQGALPSLVDGFANIEGRLYALREDLEARGLMGRHDERVKVVDVDGFVTLTEQAERTLSWY</sequence>
<dbReference type="Proteomes" id="UP000092504">
    <property type="component" value="Unassembled WGS sequence"/>
</dbReference>
<dbReference type="NCBIfam" id="TIGR03011">
    <property type="entry name" value="sulf_tusB_dsrH"/>
    <property type="match status" value="1"/>
</dbReference>
<dbReference type="Pfam" id="PF04077">
    <property type="entry name" value="DsrH"/>
    <property type="match status" value="1"/>
</dbReference>
<reference evidence="1 2" key="1">
    <citation type="submission" date="2016-06" db="EMBL/GenBank/DDBJ databases">
        <title>Genome sequence of halotolerant plant growth promoting strain of Halomonas elongata HEK1 isolated from salterns of Rann of Kutch, Gujarat, India.</title>
        <authorList>
            <person name="Gaba S."/>
            <person name="Singh R.N."/>
            <person name="Abrol S."/>
            <person name="Kaushik R."/>
            <person name="Saxena A.K."/>
        </authorList>
    </citation>
    <scope>NUCLEOTIDE SEQUENCE [LARGE SCALE GENOMIC DNA]</scope>
    <source>
        <strain evidence="1 2">HEK1</strain>
    </source>
</reference>
<evidence type="ECO:0000313" key="1">
    <source>
        <dbReference type="EMBL" id="OBX36336.1"/>
    </source>
</evidence>
<gene>
    <name evidence="1" type="primary">tusB</name>
    <name evidence="1" type="ORF">A8U91_00678</name>
</gene>
<dbReference type="EMBL" id="MAJD01000001">
    <property type="protein sequence ID" value="OBX36336.1"/>
    <property type="molecule type" value="Genomic_DNA"/>
</dbReference>
<dbReference type="RefSeq" id="WP_065240552.1">
    <property type="nucleotide sequence ID" value="NZ_CP142770.1"/>
</dbReference>
<dbReference type="AlphaFoldDB" id="A0A1B8P232"/>